<feature type="region of interest" description="Disordered" evidence="1">
    <location>
        <begin position="1"/>
        <end position="53"/>
    </location>
</feature>
<feature type="non-terminal residue" evidence="2">
    <location>
        <position position="1"/>
    </location>
</feature>
<dbReference type="AlphaFoldDB" id="A0A4Y2H2F6"/>
<reference evidence="2 6" key="1">
    <citation type="journal article" date="2019" name="Sci. Rep.">
        <title>Orb-weaving spider Araneus ventricosus genome elucidates the spidroin gene catalogue.</title>
        <authorList>
            <person name="Kono N."/>
            <person name="Nakamura H."/>
            <person name="Ohtoshi R."/>
            <person name="Moran D.A.P."/>
            <person name="Shinohara A."/>
            <person name="Yoshida Y."/>
            <person name="Fujiwara M."/>
            <person name="Mori M."/>
            <person name="Tomita M."/>
            <person name="Arakawa K."/>
        </authorList>
    </citation>
    <scope>NUCLEOTIDE SEQUENCE [LARGE SCALE GENOMIC DNA]</scope>
</reference>
<dbReference type="EMBL" id="BGPR01181067">
    <property type="protein sequence ID" value="GBM62784.1"/>
    <property type="molecule type" value="Genomic_DNA"/>
</dbReference>
<feature type="compositionally biased region" description="Pro residues" evidence="1">
    <location>
        <begin position="1"/>
        <end position="12"/>
    </location>
</feature>
<evidence type="ECO:0000313" key="2">
    <source>
        <dbReference type="EMBL" id="GBM59126.1"/>
    </source>
</evidence>
<feature type="compositionally biased region" description="Basic and acidic residues" evidence="1">
    <location>
        <begin position="33"/>
        <end position="53"/>
    </location>
</feature>
<accession>A0A4Y2H2F6</accession>
<feature type="compositionally biased region" description="Polar residues" evidence="1">
    <location>
        <begin position="13"/>
        <end position="23"/>
    </location>
</feature>
<evidence type="ECO:0000313" key="5">
    <source>
        <dbReference type="EMBL" id="GBM62790.1"/>
    </source>
</evidence>
<dbReference type="EMBL" id="BGPR01179865">
    <property type="protein sequence ID" value="GBM59126.1"/>
    <property type="molecule type" value="Genomic_DNA"/>
</dbReference>
<evidence type="ECO:0000313" key="6">
    <source>
        <dbReference type="Proteomes" id="UP000499080"/>
    </source>
</evidence>
<evidence type="ECO:0000313" key="4">
    <source>
        <dbReference type="EMBL" id="GBM62784.1"/>
    </source>
</evidence>
<evidence type="ECO:0000313" key="3">
    <source>
        <dbReference type="EMBL" id="GBM59558.1"/>
    </source>
</evidence>
<dbReference type="EMBL" id="BGPR01181069">
    <property type="protein sequence ID" value="GBM62790.1"/>
    <property type="molecule type" value="Genomic_DNA"/>
</dbReference>
<proteinExistence type="predicted"/>
<gene>
    <name evidence="2" type="ORF">AVEN_11036_1</name>
    <name evidence="3" type="ORF">AVEN_170963_1</name>
    <name evidence="4" type="ORF">AVEN_35044_1</name>
    <name evidence="5" type="ORF">AVEN_51074_1</name>
</gene>
<organism evidence="2 6">
    <name type="scientific">Araneus ventricosus</name>
    <name type="common">Orbweaver spider</name>
    <name type="synonym">Epeira ventricosa</name>
    <dbReference type="NCBI Taxonomy" id="182803"/>
    <lineage>
        <taxon>Eukaryota</taxon>
        <taxon>Metazoa</taxon>
        <taxon>Ecdysozoa</taxon>
        <taxon>Arthropoda</taxon>
        <taxon>Chelicerata</taxon>
        <taxon>Arachnida</taxon>
        <taxon>Araneae</taxon>
        <taxon>Araneomorphae</taxon>
        <taxon>Entelegynae</taxon>
        <taxon>Araneoidea</taxon>
        <taxon>Araneidae</taxon>
        <taxon>Araneus</taxon>
    </lineage>
</organism>
<name>A0A4Y2H2F6_ARAVE</name>
<dbReference type="EMBL" id="BGPR01180014">
    <property type="protein sequence ID" value="GBM59558.1"/>
    <property type="molecule type" value="Genomic_DNA"/>
</dbReference>
<protein>
    <submittedName>
        <fullName evidence="2">Uncharacterized protein</fullName>
    </submittedName>
</protein>
<evidence type="ECO:0000256" key="1">
    <source>
        <dbReference type="SAM" id="MobiDB-lite"/>
    </source>
</evidence>
<dbReference type="Proteomes" id="UP000499080">
    <property type="component" value="Unassembled WGS sequence"/>
</dbReference>
<sequence>PPPKIHQDPLPPTSGTDIQHPTLTPNPPGGHAALDDETSKPPPKNHEDPLPPT</sequence>
<keyword evidence="6" id="KW-1185">Reference proteome</keyword>
<comment type="caution">
    <text evidence="2">The sequence shown here is derived from an EMBL/GenBank/DDBJ whole genome shotgun (WGS) entry which is preliminary data.</text>
</comment>